<protein>
    <submittedName>
        <fullName evidence="1">Uncharacterized protein</fullName>
    </submittedName>
</protein>
<evidence type="ECO:0000313" key="2">
    <source>
        <dbReference type="Proteomes" id="UP000001191"/>
    </source>
</evidence>
<evidence type="ECO:0000313" key="1">
    <source>
        <dbReference type="EMBL" id="ACC79850.1"/>
    </source>
</evidence>
<dbReference type="AlphaFoldDB" id="B2IWA5"/>
<sequence length="53" mass="6135">MANTLRLEQLEAIKRGFNSRVLTRHSLDIKVSVPIPGLRFYRDLNKIGEQKIV</sequence>
<gene>
    <name evidence="1" type="ordered locus">Npun_F1124</name>
</gene>
<dbReference type="KEGG" id="npu:Npun_F1124"/>
<keyword evidence="2" id="KW-1185">Reference proteome</keyword>
<proteinExistence type="predicted"/>
<name>B2IWA5_NOSP7</name>
<accession>B2IWA5</accession>
<organism evidence="1 2">
    <name type="scientific">Nostoc punctiforme (strain ATCC 29133 / PCC 73102)</name>
    <dbReference type="NCBI Taxonomy" id="63737"/>
    <lineage>
        <taxon>Bacteria</taxon>
        <taxon>Bacillati</taxon>
        <taxon>Cyanobacteriota</taxon>
        <taxon>Cyanophyceae</taxon>
        <taxon>Nostocales</taxon>
        <taxon>Nostocaceae</taxon>
        <taxon>Nostoc</taxon>
    </lineage>
</organism>
<dbReference type="EMBL" id="CP001037">
    <property type="protein sequence ID" value="ACC79850.1"/>
    <property type="molecule type" value="Genomic_DNA"/>
</dbReference>
<dbReference type="Proteomes" id="UP000001191">
    <property type="component" value="Chromosome"/>
</dbReference>
<dbReference type="HOGENOM" id="CLU_3064066_0_0_3"/>
<dbReference type="EnsemblBacteria" id="ACC79850">
    <property type="protein sequence ID" value="ACC79850"/>
    <property type="gene ID" value="Npun_F1124"/>
</dbReference>
<reference evidence="2" key="1">
    <citation type="submission" date="2008-04" db="EMBL/GenBank/DDBJ databases">
        <title>Complete sequence of chromosome of Nostoc punctiforme ATCC 29133.</title>
        <authorList>
            <consortium name="US DOE Joint Genome Institute"/>
            <person name="Copeland A."/>
            <person name="Lucas S."/>
            <person name="Lapidus A."/>
            <person name="Glavina del Rio T."/>
            <person name="Dalin E."/>
            <person name="Tice H."/>
            <person name="Pitluck S."/>
            <person name="Chain P."/>
            <person name="Malfatti S."/>
            <person name="Shin M."/>
            <person name="Vergez L."/>
            <person name="Schmutz J."/>
            <person name="Larimer F."/>
            <person name="Land M."/>
            <person name="Hauser L."/>
            <person name="Kyrpides N."/>
            <person name="Kim E."/>
            <person name="Meeks J.C."/>
            <person name="Elhai J."/>
            <person name="Campbell E.L."/>
            <person name="Thiel T."/>
            <person name="Longmire J."/>
            <person name="Potts M."/>
            <person name="Atlas R."/>
        </authorList>
    </citation>
    <scope>NUCLEOTIDE SEQUENCE [LARGE SCALE GENOMIC DNA]</scope>
    <source>
        <strain evidence="2">ATCC 29133 / PCC 73102</strain>
    </source>
</reference>
<reference evidence="1 2" key="2">
    <citation type="journal article" date="2013" name="Plant Physiol.">
        <title>A Nostoc punctiforme Sugar Transporter Necessary to Establish a Cyanobacterium-Plant Symbiosis.</title>
        <authorList>
            <person name="Ekman M."/>
            <person name="Picossi S."/>
            <person name="Campbell E.L."/>
            <person name="Meeks J.C."/>
            <person name="Flores E."/>
        </authorList>
    </citation>
    <scope>NUCLEOTIDE SEQUENCE [LARGE SCALE GENOMIC DNA]</scope>
    <source>
        <strain evidence="2">ATCC 29133 / PCC 73102</strain>
    </source>
</reference>